<keyword evidence="2" id="KW-1185">Reference proteome</keyword>
<evidence type="ECO:0000313" key="1">
    <source>
        <dbReference type="EMBL" id="KAJ9065968.1"/>
    </source>
</evidence>
<name>A0ACC2SUL9_9FUNG</name>
<accession>A0ACC2SUL9</accession>
<dbReference type="EMBL" id="QTSX02004315">
    <property type="protein sequence ID" value="KAJ9065968.1"/>
    <property type="molecule type" value="Genomic_DNA"/>
</dbReference>
<proteinExistence type="predicted"/>
<protein>
    <submittedName>
        <fullName evidence="1">Uncharacterized protein</fullName>
    </submittedName>
</protein>
<reference evidence="1" key="1">
    <citation type="submission" date="2022-04" db="EMBL/GenBank/DDBJ databases">
        <title>Genome of the entomopathogenic fungus Entomophthora muscae.</title>
        <authorList>
            <person name="Elya C."/>
            <person name="Lovett B.R."/>
            <person name="Lee E."/>
            <person name="Macias A.M."/>
            <person name="Hajek A.E."/>
            <person name="De Bivort B.L."/>
            <person name="Kasson M.T."/>
            <person name="De Fine Licht H.H."/>
            <person name="Stajich J.E."/>
        </authorList>
    </citation>
    <scope>NUCLEOTIDE SEQUENCE</scope>
    <source>
        <strain evidence="1">Berkeley</strain>
    </source>
</reference>
<organism evidence="1 2">
    <name type="scientific">Entomophthora muscae</name>
    <dbReference type="NCBI Taxonomy" id="34485"/>
    <lineage>
        <taxon>Eukaryota</taxon>
        <taxon>Fungi</taxon>
        <taxon>Fungi incertae sedis</taxon>
        <taxon>Zoopagomycota</taxon>
        <taxon>Entomophthoromycotina</taxon>
        <taxon>Entomophthoromycetes</taxon>
        <taxon>Entomophthorales</taxon>
        <taxon>Entomophthoraceae</taxon>
        <taxon>Entomophthora</taxon>
    </lineage>
</organism>
<comment type="caution">
    <text evidence="1">The sequence shown here is derived from an EMBL/GenBank/DDBJ whole genome shotgun (WGS) entry which is preliminary data.</text>
</comment>
<gene>
    <name evidence="1" type="ORF">DSO57_1014376</name>
</gene>
<sequence>MHKRILSQARVLRQAHTFRGIKLGYPLASVKRTLFSTPVSNLKVESTKASKKIPKPEVCSGCGSKFQKDSPKLPGYLPDEAAAPPETKKSKLPSNYLSNLDVMKLLSGIDINVQRRMFKENSKSLTDADHLPDLFNSSPIDKGKTSVLVCQRCYNLQHHEKMSTDWKENSKIDISFLRFLQEQPRSVIIYVVDAFDLSGSLIKGIQENLIGTNKNRRMVLVLNKKDLLPKGITPSFLNRYIREKLYEVGLLDSVLKHFLVSAKTREGLSQLVEFLQELGQGESDFYFVGCTNVGKSELINTLVNMATERGHHDRAKLKITTSVVPGTTMDLVKIPLQKLSKLFQQNTNIFEQPNFSVFDTPGIFNPLQLTHHLTHEELKMALPSKPFKPKTYRWEPGRSLFLGGLARFDYLKGTKRIYVTIYSSLPVHMTNLAKANELTQDLNENTPTLLYPPIPSENRISTIEMPSLVPIDKNPLQFTPPTIFKRVAADVCVAGVGWISLIVSFDESEPIELKAYSRGGYGITCRKPILPVLDEFIIQSRVPNIPPLKSTR</sequence>
<evidence type="ECO:0000313" key="2">
    <source>
        <dbReference type="Proteomes" id="UP001165960"/>
    </source>
</evidence>
<dbReference type="Proteomes" id="UP001165960">
    <property type="component" value="Unassembled WGS sequence"/>
</dbReference>